<dbReference type="NCBIfam" id="NF000592">
    <property type="entry name" value="PRK00013.1"/>
    <property type="match status" value="2"/>
</dbReference>
<dbReference type="PRINTS" id="PR00298">
    <property type="entry name" value="CHAPERONIN60"/>
</dbReference>
<organism evidence="5 6">
    <name type="scientific">Solirubrobacter ginsenosidimutans</name>
    <dbReference type="NCBI Taxonomy" id="490573"/>
    <lineage>
        <taxon>Bacteria</taxon>
        <taxon>Bacillati</taxon>
        <taxon>Actinomycetota</taxon>
        <taxon>Thermoleophilia</taxon>
        <taxon>Solirubrobacterales</taxon>
        <taxon>Solirubrobacteraceae</taxon>
        <taxon>Solirubrobacter</taxon>
    </lineage>
</organism>
<keyword evidence="2" id="KW-0143">Chaperone</keyword>
<dbReference type="AlphaFoldDB" id="A0A9X3MPH9"/>
<gene>
    <name evidence="5" type="primary">groL</name>
    <name evidence="5" type="ORF">OM076_07075</name>
</gene>
<dbReference type="Pfam" id="PF00118">
    <property type="entry name" value="Cpn60_TCP1"/>
    <property type="match status" value="2"/>
</dbReference>
<dbReference type="InterPro" id="IPR001844">
    <property type="entry name" value="Cpn60/GroEL"/>
</dbReference>
<evidence type="ECO:0000256" key="4">
    <source>
        <dbReference type="RuleBase" id="RU000419"/>
    </source>
</evidence>
<dbReference type="InterPro" id="IPR027410">
    <property type="entry name" value="TCP-1-like_intermed_sf"/>
</dbReference>
<dbReference type="SUPFAM" id="SSF52029">
    <property type="entry name" value="GroEL apical domain-like"/>
    <property type="match status" value="2"/>
</dbReference>
<evidence type="ECO:0000313" key="6">
    <source>
        <dbReference type="Proteomes" id="UP001149140"/>
    </source>
</evidence>
<comment type="function">
    <text evidence="4">Together with its co-chaperonin GroES, plays an essential role in assisting protein folding. The GroEL-GroES system forms a nano-cage that allows encapsulation of the non-native substrate proteins and provides a physical environment optimized to promote and accelerate protein folding.</text>
</comment>
<sequence>MSAKDLRYNAEARASLLAGIDAVADAVKVTLGPKGRNVMLALGTGDVVVTNDGVTIAGEIELGPLFERQGARLVKEVASETNNVAGDGTTTATLLAQAIVRHGLRNVAAGADPLSLRRGIELAVEQVTAHLRDVQAVPVTSRELIARVAGISAGETEVGELIGDAFAEAGNDAVVRVEFRDLPGVELEFVEGMTLPGGAVSPYLFDEGSSTAVLEEPYILISGDRLLTAQDVLPLLEQVIPTGRPLLILAEHIEGEALGTLVLNKNQGALSVVAVPTPEFVQEQRARLHEDIAVLTGGLPVTTQLGVSLHAIRLSQLGQAERVIVDGQSTTIVGGRGSDEAVAARVERIRSELANGEALNEFEVDKLRERMARLGGRVAAIRVGADTEPELIERRHRTEDAVRATRAALTEGVVAGGGAALLHARAAIDAGDREADVATGAEIVRRALEEPLRQIAINAGLEPSSAVAAVSMLGVREGLDAATGDYGDLFEAGVIDPVMVTRVALANAASIAKNVLTTECVVTEPGFGDLTTLARAVNDHSNTVVHRPPRELRYGAEARATLQAGVDRIADAIKVTLGPHGRNVLVVDEEGRLTITNDGATIAAGIDLGAVFERSGARLVRQVAAATNEVAGDGTTTATVLAQALVRHGLRNVAAGAHPLALRRGIELAVGQVVAHLRDVQAVQLTDRDQTARVAAISSGDPAIGAMIADAIDAVGNDGRLSIQDGQTLHLELEVSEGARMDCGLISGDMATDGNGSEAVLDYPYILIADSKIDLAMDLMPVLDLVAPTGNPLLIIADMIEGEAVRTLVRNNLRGSIKSVAVVAPEYGERRSRVLEDLALLTGGMPIAADLGLSLQTIQLAHLGRARRVVVNKLTTTIIEGQGNPVGIEMRIEQIRREMEERGTTHFDKGKLGERMARLVGGVAIIKVGAATETEMHERRHRVEDAVQAARAARTEGIVAGGGAALIHARAAIDASGQDEDVVTGAEIVRRALEEPLRQIARNSGLEPSTAVTAVGALGLREGLDASTGVYGDLFDAGVFDPVMVTRCALLNAASIAKTILTTECIISGPAAMSAKGAEKAGLAA</sequence>
<dbReference type="CDD" id="cd03344">
    <property type="entry name" value="GroEL"/>
    <property type="match status" value="2"/>
</dbReference>
<dbReference type="InterPro" id="IPR002423">
    <property type="entry name" value="Cpn60/GroEL/TCP-1"/>
</dbReference>
<name>A0A9X3MPH9_9ACTN</name>
<dbReference type="GO" id="GO:0042026">
    <property type="term" value="P:protein refolding"/>
    <property type="evidence" value="ECO:0007669"/>
    <property type="project" value="InterPro"/>
</dbReference>
<dbReference type="EMBL" id="JAPDOD010000004">
    <property type="protein sequence ID" value="MDA0160017.1"/>
    <property type="molecule type" value="Genomic_DNA"/>
</dbReference>
<dbReference type="GO" id="GO:0009408">
    <property type="term" value="P:response to heat"/>
    <property type="evidence" value="ECO:0007669"/>
    <property type="project" value="UniProtKB-ARBA"/>
</dbReference>
<evidence type="ECO:0000256" key="3">
    <source>
        <dbReference type="RuleBase" id="RU000418"/>
    </source>
</evidence>
<evidence type="ECO:0000313" key="5">
    <source>
        <dbReference type="EMBL" id="MDA0160017.1"/>
    </source>
</evidence>
<dbReference type="NCBIfam" id="NF009489">
    <property type="entry name" value="PRK12851.1"/>
    <property type="match status" value="2"/>
</dbReference>
<dbReference type="InterPro" id="IPR027409">
    <property type="entry name" value="GroEL-like_apical_dom_sf"/>
</dbReference>
<dbReference type="Gene3D" id="1.10.560.10">
    <property type="entry name" value="GroEL-like equatorial domain"/>
    <property type="match status" value="2"/>
</dbReference>
<protein>
    <recommendedName>
        <fullName evidence="4">60 kDa chaperonin</fullName>
    </recommendedName>
</protein>
<evidence type="ECO:0000256" key="2">
    <source>
        <dbReference type="ARBA" id="ARBA00023186"/>
    </source>
</evidence>
<dbReference type="GO" id="GO:0140662">
    <property type="term" value="F:ATP-dependent protein folding chaperone"/>
    <property type="evidence" value="ECO:0007669"/>
    <property type="project" value="InterPro"/>
</dbReference>
<dbReference type="PANTHER" id="PTHR45633">
    <property type="entry name" value="60 KDA HEAT SHOCK PROTEIN, MITOCHONDRIAL"/>
    <property type="match status" value="1"/>
</dbReference>
<accession>A0A9X3MPH9</accession>
<dbReference type="Gene3D" id="3.30.260.10">
    <property type="entry name" value="TCP-1-like chaperonin intermediate domain"/>
    <property type="match status" value="2"/>
</dbReference>
<comment type="caution">
    <text evidence="5">The sequence shown here is derived from an EMBL/GenBank/DDBJ whole genome shotgun (WGS) entry which is preliminary data.</text>
</comment>
<dbReference type="Proteomes" id="UP001149140">
    <property type="component" value="Unassembled WGS sequence"/>
</dbReference>
<dbReference type="NCBIfam" id="TIGR02348">
    <property type="entry name" value="GroEL"/>
    <property type="match status" value="1"/>
</dbReference>
<evidence type="ECO:0000256" key="1">
    <source>
        <dbReference type="ARBA" id="ARBA00006607"/>
    </source>
</evidence>
<comment type="subunit">
    <text evidence="4">Forms a cylinder of 14 subunits composed of two heptameric rings stacked back-to-back. Interacts with the co-chaperonin GroES.</text>
</comment>
<dbReference type="NCBIfam" id="NF009488">
    <property type="entry name" value="PRK12850.1"/>
    <property type="match status" value="2"/>
</dbReference>
<comment type="similarity">
    <text evidence="1 3">Belongs to the chaperonin (HSP60) family.</text>
</comment>
<dbReference type="Gene3D" id="3.50.7.10">
    <property type="entry name" value="GroEL"/>
    <property type="match status" value="2"/>
</dbReference>
<proteinExistence type="inferred from homology"/>
<dbReference type="SUPFAM" id="SSF54849">
    <property type="entry name" value="GroEL-intermediate domain like"/>
    <property type="match status" value="2"/>
</dbReference>
<dbReference type="FunFam" id="3.50.7.10:FF:000001">
    <property type="entry name" value="60 kDa chaperonin"/>
    <property type="match status" value="2"/>
</dbReference>
<dbReference type="InterPro" id="IPR027413">
    <property type="entry name" value="GROEL-like_equatorial_sf"/>
</dbReference>
<dbReference type="NCBIfam" id="NF009487">
    <property type="entry name" value="PRK12849.1"/>
    <property type="match status" value="2"/>
</dbReference>
<dbReference type="SUPFAM" id="SSF48592">
    <property type="entry name" value="GroEL equatorial domain-like"/>
    <property type="match status" value="2"/>
</dbReference>
<dbReference type="GO" id="GO:0005524">
    <property type="term" value="F:ATP binding"/>
    <property type="evidence" value="ECO:0007669"/>
    <property type="project" value="InterPro"/>
</dbReference>
<keyword evidence="6" id="KW-1185">Reference proteome</keyword>
<reference evidence="5" key="1">
    <citation type="submission" date="2022-10" db="EMBL/GenBank/DDBJ databases">
        <title>The WGS of Solirubrobacter ginsenosidimutans DSM 21036.</title>
        <authorList>
            <person name="Jiang Z."/>
        </authorList>
    </citation>
    <scope>NUCLEOTIDE SEQUENCE</scope>
    <source>
        <strain evidence="5">DSM 21036</strain>
    </source>
</reference>